<name>A0ABS6W988_9BIFI</name>
<protein>
    <submittedName>
        <fullName evidence="2">Nitroreductase family protein</fullName>
    </submittedName>
</protein>
<comment type="caution">
    <text evidence="2">The sequence shown here is derived from an EMBL/GenBank/DDBJ whole genome shotgun (WGS) entry which is preliminary data.</text>
</comment>
<organism evidence="2 3">
    <name type="scientific">Bifidobacterium phasiani</name>
    <dbReference type="NCBI Taxonomy" id="2834431"/>
    <lineage>
        <taxon>Bacteria</taxon>
        <taxon>Bacillati</taxon>
        <taxon>Actinomycetota</taxon>
        <taxon>Actinomycetes</taxon>
        <taxon>Bifidobacteriales</taxon>
        <taxon>Bifidobacteriaceae</taxon>
        <taxon>Bifidobacterium</taxon>
    </lineage>
</organism>
<dbReference type="Proteomes" id="UP000812844">
    <property type="component" value="Unassembled WGS sequence"/>
</dbReference>
<evidence type="ECO:0000313" key="2">
    <source>
        <dbReference type="EMBL" id="MBW3082992.1"/>
    </source>
</evidence>
<proteinExistence type="predicted"/>
<dbReference type="InterPro" id="IPR033877">
    <property type="entry name" value="Frm2/Hbn1"/>
</dbReference>
<dbReference type="CDD" id="cd02140">
    <property type="entry name" value="Frm2-like"/>
    <property type="match status" value="1"/>
</dbReference>
<dbReference type="PANTHER" id="PTHR43035:SF1">
    <property type="entry name" value="FATTY ACID REPRESSION MUTANT PROTEIN 2-RELATED"/>
    <property type="match status" value="1"/>
</dbReference>
<sequence length="200" mass="22105">MSDFVNALESRRSRYALAGTSKLADREIVDLVERVAVQVPSAFNSQSQRAVVLFGQAHHHLWSIVLASLRKVVSDDEAFRRTVEKIAGFDAAHGTVLYFDDTAVTDDLAARFPTYADNFPVWAEQANGMLQLAVWTALSEAGLGANVQHYNPLIDEAVREEFALPRQWRLIAQMPFGDVVEPAGEKTVVPVGERVRVVGL</sequence>
<dbReference type="EMBL" id="JAHBBD010000012">
    <property type="protein sequence ID" value="MBW3082992.1"/>
    <property type="molecule type" value="Genomic_DNA"/>
</dbReference>
<dbReference type="Pfam" id="PF00881">
    <property type="entry name" value="Nitroreductase"/>
    <property type="match status" value="1"/>
</dbReference>
<evidence type="ECO:0000313" key="3">
    <source>
        <dbReference type="Proteomes" id="UP000812844"/>
    </source>
</evidence>
<evidence type="ECO:0000259" key="1">
    <source>
        <dbReference type="Pfam" id="PF00881"/>
    </source>
</evidence>
<dbReference type="InterPro" id="IPR029479">
    <property type="entry name" value="Nitroreductase"/>
</dbReference>
<dbReference type="PANTHER" id="PTHR43035">
    <property type="entry name" value="FATTY ACID REPRESSION MUTANT PROTEIN 2-RELATED"/>
    <property type="match status" value="1"/>
</dbReference>
<accession>A0ABS6W988</accession>
<keyword evidence="3" id="KW-1185">Reference proteome</keyword>
<feature type="domain" description="Nitroreductase" evidence="1">
    <location>
        <begin position="9"/>
        <end position="177"/>
    </location>
</feature>
<reference evidence="2 3" key="1">
    <citation type="submission" date="2021-05" db="EMBL/GenBank/DDBJ databases">
        <title>Phylogenetic classification of ten novel species belonging to the genus Bifidobacterium comprising B. colchicus sp. nov., B. abeli sp. nov., B. bicoloris sp. nov., B. guerezis sp. nov., B. rosaliae sp. nov., B. santillanensis sp. nov., B. argentati sp. nov., B. amazzoni sp. nov., B. pluviali sp. nov., and B. pinnaculum sp. nov.</title>
        <authorList>
            <person name="Lugli G.A."/>
            <person name="Ruiz Garcia L."/>
            <person name="Margolles A."/>
            <person name="Ventura M."/>
        </authorList>
    </citation>
    <scope>NUCLEOTIDE SEQUENCE [LARGE SCALE GENOMIC DNA]</scope>
    <source>
        <strain evidence="2 3">6T3</strain>
    </source>
</reference>
<dbReference type="RefSeq" id="WP_219081683.1">
    <property type="nucleotide sequence ID" value="NZ_JAHBBD010000012.1"/>
</dbReference>
<gene>
    <name evidence="2" type="ORF">KIH73_06345</name>
</gene>